<dbReference type="Gene3D" id="3.40.50.300">
    <property type="entry name" value="P-loop containing nucleotide triphosphate hydrolases"/>
    <property type="match status" value="1"/>
</dbReference>
<organism evidence="3 4">
    <name type="scientific">Seminavis robusta</name>
    <dbReference type="NCBI Taxonomy" id="568900"/>
    <lineage>
        <taxon>Eukaryota</taxon>
        <taxon>Sar</taxon>
        <taxon>Stramenopiles</taxon>
        <taxon>Ochrophyta</taxon>
        <taxon>Bacillariophyta</taxon>
        <taxon>Bacillariophyceae</taxon>
        <taxon>Bacillariophycidae</taxon>
        <taxon>Naviculales</taxon>
        <taxon>Naviculaceae</taxon>
        <taxon>Seminavis</taxon>
    </lineage>
</organism>
<comment type="caution">
    <text evidence="3">The sequence shown here is derived from an EMBL/GenBank/DDBJ whole genome shotgun (WGS) entry which is preliminary data.</text>
</comment>
<protein>
    <submittedName>
        <fullName evidence="3">Uncharacterized protein</fullName>
    </submittedName>
</protein>
<dbReference type="EMBL" id="CAICTM010000323">
    <property type="protein sequence ID" value="CAB9507904.1"/>
    <property type="molecule type" value="Genomic_DNA"/>
</dbReference>
<reference evidence="3" key="1">
    <citation type="submission" date="2020-06" db="EMBL/GenBank/DDBJ databases">
        <authorList>
            <consortium name="Plant Systems Biology data submission"/>
        </authorList>
    </citation>
    <scope>NUCLEOTIDE SEQUENCE</scope>
    <source>
        <strain evidence="3">D6</strain>
    </source>
</reference>
<sequence>MVKQSLHEQRKQEKALLKEKQKEQKEVNIMAERVRQQRQLQEAARAQVESKAALDASRQAARLHGMARLVLTLLAVVFMAAFSFLREGRVLMKSSDATTVHDKHAAISSLLHDYTINMSALAMPNLEPFDMSKYDAIHLYHVRKAGGSTIRKYLENVAKHHGLKYSVNEGYGYRGKQHRNRTLMITMVRDPLARAESSYWFEGTVNASNPHSFRDWVEKRKDYHEFMADGRGYFVWQCASNCMTKWFSGTVPGNLTKAKHVLEHDFDLIIQQNRMDDPRYKRWISFLLDAPEVKLDHRNPSRRNHVPRLAQAGPTPEDREYLREINQEDLELMDHILPRRNDLDGYIY</sequence>
<keyword evidence="2" id="KW-0812">Transmembrane</keyword>
<evidence type="ECO:0000256" key="2">
    <source>
        <dbReference type="SAM" id="Phobius"/>
    </source>
</evidence>
<keyword evidence="2" id="KW-0472">Membrane</keyword>
<evidence type="ECO:0000313" key="3">
    <source>
        <dbReference type="EMBL" id="CAB9507904.1"/>
    </source>
</evidence>
<name>A0A9N8DXQ8_9STRA</name>
<feature type="region of interest" description="Disordered" evidence="1">
    <location>
        <begin position="1"/>
        <end position="22"/>
    </location>
</feature>
<evidence type="ECO:0000313" key="4">
    <source>
        <dbReference type="Proteomes" id="UP001153069"/>
    </source>
</evidence>
<proteinExistence type="predicted"/>
<dbReference type="Proteomes" id="UP001153069">
    <property type="component" value="Unassembled WGS sequence"/>
</dbReference>
<evidence type="ECO:0000256" key="1">
    <source>
        <dbReference type="SAM" id="MobiDB-lite"/>
    </source>
</evidence>
<dbReference type="SUPFAM" id="SSF52540">
    <property type="entry name" value="P-loop containing nucleoside triphosphate hydrolases"/>
    <property type="match status" value="1"/>
</dbReference>
<dbReference type="OrthoDB" id="48777at2759"/>
<keyword evidence="4" id="KW-1185">Reference proteome</keyword>
<feature type="region of interest" description="Disordered" evidence="1">
    <location>
        <begin position="298"/>
        <end position="317"/>
    </location>
</feature>
<dbReference type="InterPro" id="IPR027417">
    <property type="entry name" value="P-loop_NTPase"/>
</dbReference>
<accession>A0A9N8DXQ8</accession>
<dbReference type="AlphaFoldDB" id="A0A9N8DXQ8"/>
<gene>
    <name evidence="3" type="ORF">SEMRO_324_G117680.1</name>
</gene>
<keyword evidence="2" id="KW-1133">Transmembrane helix</keyword>
<feature type="transmembrane region" description="Helical" evidence="2">
    <location>
        <begin position="66"/>
        <end position="85"/>
    </location>
</feature>